<accession>A0AAN9RYE7</accession>
<comment type="caution">
    <text evidence="1">The sequence shown here is derived from an EMBL/GenBank/DDBJ whole genome shotgun (WGS) entry which is preliminary data.</text>
</comment>
<name>A0AAN9RYE7_PSOTE</name>
<dbReference type="SUPFAM" id="SSF74788">
    <property type="entry name" value="Cullin repeat-like"/>
    <property type="match status" value="1"/>
</dbReference>
<dbReference type="AlphaFoldDB" id="A0AAN9RYE7"/>
<gene>
    <name evidence="1" type="ORF">VNO78_31307</name>
</gene>
<dbReference type="Gene3D" id="1.20.1280.170">
    <property type="entry name" value="Exocyst complex component Exo70"/>
    <property type="match status" value="1"/>
</dbReference>
<keyword evidence="2" id="KW-1185">Reference proteome</keyword>
<dbReference type="GO" id="GO:0006887">
    <property type="term" value="P:exocytosis"/>
    <property type="evidence" value="ECO:0007669"/>
    <property type="project" value="InterPro"/>
</dbReference>
<evidence type="ECO:0000313" key="2">
    <source>
        <dbReference type="Proteomes" id="UP001386955"/>
    </source>
</evidence>
<reference evidence="1 2" key="1">
    <citation type="submission" date="2024-01" db="EMBL/GenBank/DDBJ databases">
        <title>The genomes of 5 underutilized Papilionoideae crops provide insights into root nodulation and disease resistanc.</title>
        <authorList>
            <person name="Jiang F."/>
        </authorList>
    </citation>
    <scope>NUCLEOTIDE SEQUENCE [LARGE SCALE GENOMIC DNA]</scope>
    <source>
        <strain evidence="1">DUOXIRENSHENG_FW03</strain>
        <tissue evidence="1">Leaves</tissue>
    </source>
</reference>
<sequence>MLIDLAVAAKGLSRLSCFEFGIDLLYLFRTSRLRSVVYEIVLHSLSQGTSSSVPHGNLVQISVPKLHRNDNLVVDSLPLGIINDLRESMNQMVLHGFEKASLRVYTAFRGEFLKETLSVWTFGLQFQELNMEDIGETENIESWIKALNLAARILFPNERKLCNLLFEDEE</sequence>
<dbReference type="EMBL" id="JAYMYS010000008">
    <property type="protein sequence ID" value="KAK7385581.1"/>
    <property type="molecule type" value="Genomic_DNA"/>
</dbReference>
<dbReference type="InterPro" id="IPR016159">
    <property type="entry name" value="Cullin_repeat-like_dom_sf"/>
</dbReference>
<dbReference type="GO" id="GO:0000145">
    <property type="term" value="C:exocyst"/>
    <property type="evidence" value="ECO:0007669"/>
    <property type="project" value="InterPro"/>
</dbReference>
<dbReference type="InterPro" id="IPR004140">
    <property type="entry name" value="Exo70"/>
</dbReference>
<proteinExistence type="predicted"/>
<dbReference type="PANTHER" id="PTHR12542:SF180">
    <property type="entry name" value="EXOCYST SUBUNIT EXO70 FAMILY PROTEIN"/>
    <property type="match status" value="1"/>
</dbReference>
<dbReference type="PANTHER" id="PTHR12542">
    <property type="entry name" value="EXOCYST COMPLEX PROTEIN EXO70"/>
    <property type="match status" value="1"/>
</dbReference>
<protein>
    <submittedName>
        <fullName evidence="1">Uncharacterized protein</fullName>
    </submittedName>
</protein>
<dbReference type="Proteomes" id="UP001386955">
    <property type="component" value="Unassembled WGS sequence"/>
</dbReference>
<evidence type="ECO:0000313" key="1">
    <source>
        <dbReference type="EMBL" id="KAK7385581.1"/>
    </source>
</evidence>
<organism evidence="1 2">
    <name type="scientific">Psophocarpus tetragonolobus</name>
    <name type="common">Winged bean</name>
    <name type="synonym">Dolichos tetragonolobus</name>
    <dbReference type="NCBI Taxonomy" id="3891"/>
    <lineage>
        <taxon>Eukaryota</taxon>
        <taxon>Viridiplantae</taxon>
        <taxon>Streptophyta</taxon>
        <taxon>Embryophyta</taxon>
        <taxon>Tracheophyta</taxon>
        <taxon>Spermatophyta</taxon>
        <taxon>Magnoliopsida</taxon>
        <taxon>eudicotyledons</taxon>
        <taxon>Gunneridae</taxon>
        <taxon>Pentapetalae</taxon>
        <taxon>rosids</taxon>
        <taxon>fabids</taxon>
        <taxon>Fabales</taxon>
        <taxon>Fabaceae</taxon>
        <taxon>Papilionoideae</taxon>
        <taxon>50 kb inversion clade</taxon>
        <taxon>NPAAA clade</taxon>
        <taxon>indigoferoid/millettioid clade</taxon>
        <taxon>Phaseoleae</taxon>
        <taxon>Psophocarpus</taxon>
    </lineage>
</organism>